<accession>A0A2A7UVP0</accession>
<sequence length="85" mass="9593">MRDRATHQATVVTHENPAAASAPEWVLASKYEELTGVTRETVKQRKKTGTWKIGQQVAVVSRRLYVNIKAADQWIKDQSSKHHPA</sequence>
<evidence type="ECO:0000313" key="2">
    <source>
        <dbReference type="Proteomes" id="UP000220246"/>
    </source>
</evidence>
<dbReference type="EMBL" id="PDEA01000001">
    <property type="protein sequence ID" value="PEH89266.1"/>
    <property type="molecule type" value="Genomic_DNA"/>
</dbReference>
<evidence type="ECO:0000313" key="1">
    <source>
        <dbReference type="EMBL" id="PEH89266.1"/>
    </source>
</evidence>
<dbReference type="STRING" id="1219032.GCA_001515545_01242"/>
<dbReference type="OrthoDB" id="8779418at2"/>
<keyword evidence="2" id="KW-1185">Reference proteome</keyword>
<dbReference type="GeneID" id="80801390"/>
<proteinExistence type="predicted"/>
<gene>
    <name evidence="1" type="ORF">CRM82_12280</name>
</gene>
<dbReference type="RefSeq" id="WP_098066135.1">
    <property type="nucleotide sequence ID" value="NZ_DAMCYT010000018.1"/>
</dbReference>
<protein>
    <submittedName>
        <fullName evidence="1">Excisionase</fullName>
    </submittedName>
</protein>
<organism evidence="1 2">
    <name type="scientific">Comamonas terrigena</name>
    <dbReference type="NCBI Taxonomy" id="32013"/>
    <lineage>
        <taxon>Bacteria</taxon>
        <taxon>Pseudomonadati</taxon>
        <taxon>Pseudomonadota</taxon>
        <taxon>Betaproteobacteria</taxon>
        <taxon>Burkholderiales</taxon>
        <taxon>Comamonadaceae</taxon>
        <taxon>Comamonas</taxon>
    </lineage>
</organism>
<reference evidence="2" key="1">
    <citation type="submission" date="2017-09" db="EMBL/GenBank/DDBJ databases">
        <title>FDA dAtabase for Regulatory Grade micrObial Sequences (FDA-ARGOS): Supporting development and validation of Infectious Disease Dx tests.</title>
        <authorList>
            <person name="Minogue T."/>
            <person name="Wolcott M."/>
            <person name="Wasieloski L."/>
            <person name="Aguilar W."/>
            <person name="Moore D."/>
            <person name="Tallon L."/>
            <person name="Sadzewicz L."/>
            <person name="Ott S."/>
            <person name="Zhao X."/>
            <person name="Nagaraj S."/>
            <person name="Vavikolanu K."/>
            <person name="Aluvathingal J."/>
            <person name="Nadendla S."/>
            <person name="Sichtig H."/>
        </authorList>
    </citation>
    <scope>NUCLEOTIDE SEQUENCE [LARGE SCALE GENOMIC DNA]</scope>
    <source>
        <strain evidence="2">FDAARGOS_394</strain>
    </source>
</reference>
<comment type="caution">
    <text evidence="1">The sequence shown here is derived from an EMBL/GenBank/DDBJ whole genome shotgun (WGS) entry which is preliminary data.</text>
</comment>
<name>A0A2A7UVP0_COMTR</name>
<dbReference type="Proteomes" id="UP000220246">
    <property type="component" value="Unassembled WGS sequence"/>
</dbReference>
<dbReference type="AlphaFoldDB" id="A0A2A7UVP0"/>